<evidence type="ECO:0000313" key="4">
    <source>
        <dbReference type="Proteomes" id="UP001530315"/>
    </source>
</evidence>
<protein>
    <recommendedName>
        <fullName evidence="5">Protein-tyrosine sulfotransferase</fullName>
    </recommendedName>
</protein>
<dbReference type="AlphaFoldDB" id="A0ABD3MYY6"/>
<feature type="region of interest" description="Disordered" evidence="1">
    <location>
        <begin position="105"/>
        <end position="130"/>
    </location>
</feature>
<gene>
    <name evidence="3" type="ORF">ACHAW5_003170</name>
</gene>
<proteinExistence type="predicted"/>
<organism evidence="3 4">
    <name type="scientific">Stephanodiscus triporus</name>
    <dbReference type="NCBI Taxonomy" id="2934178"/>
    <lineage>
        <taxon>Eukaryota</taxon>
        <taxon>Sar</taxon>
        <taxon>Stramenopiles</taxon>
        <taxon>Ochrophyta</taxon>
        <taxon>Bacillariophyta</taxon>
        <taxon>Coscinodiscophyceae</taxon>
        <taxon>Thalassiosirophycidae</taxon>
        <taxon>Stephanodiscales</taxon>
        <taxon>Stephanodiscaceae</taxon>
        <taxon>Stephanodiscus</taxon>
    </lineage>
</organism>
<dbReference type="EMBL" id="JALLAZ020001712">
    <property type="protein sequence ID" value="KAL3767151.1"/>
    <property type="molecule type" value="Genomic_DNA"/>
</dbReference>
<keyword evidence="4" id="KW-1185">Reference proteome</keyword>
<evidence type="ECO:0008006" key="5">
    <source>
        <dbReference type="Google" id="ProtNLM"/>
    </source>
</evidence>
<feature type="compositionally biased region" description="Basic and acidic residues" evidence="1">
    <location>
        <begin position="268"/>
        <end position="303"/>
    </location>
</feature>
<dbReference type="SUPFAM" id="SSF52540">
    <property type="entry name" value="P-loop containing nucleoside triphosphate hydrolases"/>
    <property type="match status" value="1"/>
</dbReference>
<dbReference type="Proteomes" id="UP001530315">
    <property type="component" value="Unassembled WGS sequence"/>
</dbReference>
<sequence>MTSPLQHAALSIMDSVSLSNKDVRRHASGSRRNLSRGISGGGTVGINFLSGLSQALDNLDRYNDALSREGDRGDDGGDCGNGSRRYLDGSSETIAFASSTGVNDNINANNAGGKSSPYHRAKKPTNPPPSQFSSYLKFNRNAIYSLLAFVICYLLVLICCYPMVYYSGVDVLPTDDDYANGGGRHHVRRGSSFEHLRGRGQLVKAKVALGRLRDGAVEAEGRAREALRVVERGVYDSIARGSIGRRDGVDAMKAKALLERAIEDFEDERSAVEAEEERRNAARERAGGGGGEESRSLEGRGEGAVHAPPPRDANVAVSVVDRGNPSKSREDAIIGGKTPGFMVLGMHRSGTSMLSGLLVKGFGYETGGPLIGASFDNEKGFYERIDVVLQNDEFMAAQKAGWSWNVLDYDPDRALEHKSQGTITFKEGKTALKFLNNHQKTLPYLQKDPRMCITLPTWLKLLDDKPAIVFTYRHPLEVALSLKHREAGFTMEHGLRLWIAYNMRALKNSAGLCRVFSTNEAVFNDPAKEVQRIKDELTTKCNVIPPPTVEIPIEVVNTFVDPKLQHNKKGTEKDKDTHKILKDFGNGCVALDFKSTYEDKSVNRRAEVEMYLMAMKVFCDMENGQAYKDDYEWPDLVHWKRPAKIN</sequence>
<keyword evidence="2" id="KW-0472">Membrane</keyword>
<reference evidence="3 4" key="1">
    <citation type="submission" date="2024-10" db="EMBL/GenBank/DDBJ databases">
        <title>Updated reference genomes for cyclostephanoid diatoms.</title>
        <authorList>
            <person name="Roberts W.R."/>
            <person name="Alverson A.J."/>
        </authorList>
    </citation>
    <scope>NUCLEOTIDE SEQUENCE [LARGE SCALE GENOMIC DNA]</scope>
    <source>
        <strain evidence="3 4">AJA276-08</strain>
    </source>
</reference>
<dbReference type="InterPro" id="IPR027417">
    <property type="entry name" value="P-loop_NTPase"/>
</dbReference>
<evidence type="ECO:0000256" key="2">
    <source>
        <dbReference type="SAM" id="Phobius"/>
    </source>
</evidence>
<feature type="region of interest" description="Disordered" evidence="1">
    <location>
        <begin position="268"/>
        <end position="314"/>
    </location>
</feature>
<name>A0ABD3MYY6_9STRA</name>
<dbReference type="Gene3D" id="3.40.50.300">
    <property type="entry name" value="P-loop containing nucleotide triphosphate hydrolases"/>
    <property type="match status" value="1"/>
</dbReference>
<feature type="transmembrane region" description="Helical" evidence="2">
    <location>
        <begin position="142"/>
        <end position="164"/>
    </location>
</feature>
<comment type="caution">
    <text evidence="3">The sequence shown here is derived from an EMBL/GenBank/DDBJ whole genome shotgun (WGS) entry which is preliminary data.</text>
</comment>
<keyword evidence="2" id="KW-0812">Transmembrane</keyword>
<accession>A0ABD3MYY6</accession>
<evidence type="ECO:0000313" key="3">
    <source>
        <dbReference type="EMBL" id="KAL3767151.1"/>
    </source>
</evidence>
<evidence type="ECO:0000256" key="1">
    <source>
        <dbReference type="SAM" id="MobiDB-lite"/>
    </source>
</evidence>
<keyword evidence="2" id="KW-1133">Transmembrane helix</keyword>